<protein>
    <submittedName>
        <fullName evidence="1">Uncharacterized protein</fullName>
    </submittedName>
</protein>
<reference evidence="1" key="1">
    <citation type="submission" date="2021-02" db="EMBL/GenBank/DDBJ databases">
        <authorList>
            <person name="Nowell W R."/>
        </authorList>
    </citation>
    <scope>NUCLEOTIDE SEQUENCE</scope>
</reference>
<evidence type="ECO:0000313" key="2">
    <source>
        <dbReference type="Proteomes" id="UP000663889"/>
    </source>
</evidence>
<dbReference type="InterPro" id="IPR036322">
    <property type="entry name" value="WD40_repeat_dom_sf"/>
</dbReference>
<accession>A0A814ERX5</accession>
<dbReference type="Proteomes" id="UP000663889">
    <property type="component" value="Unassembled WGS sequence"/>
</dbReference>
<evidence type="ECO:0000313" key="1">
    <source>
        <dbReference type="EMBL" id="CAF0973162.1"/>
    </source>
</evidence>
<proteinExistence type="predicted"/>
<name>A0A814ERX5_9BILA</name>
<organism evidence="1 2">
    <name type="scientific">Rotaria sordida</name>
    <dbReference type="NCBI Taxonomy" id="392033"/>
    <lineage>
        <taxon>Eukaryota</taxon>
        <taxon>Metazoa</taxon>
        <taxon>Spiralia</taxon>
        <taxon>Gnathifera</taxon>
        <taxon>Rotifera</taxon>
        <taxon>Eurotatoria</taxon>
        <taxon>Bdelloidea</taxon>
        <taxon>Philodinida</taxon>
        <taxon>Philodinidae</taxon>
        <taxon>Rotaria</taxon>
    </lineage>
</organism>
<dbReference type="SUPFAM" id="SSF50978">
    <property type="entry name" value="WD40 repeat-like"/>
    <property type="match status" value="1"/>
</dbReference>
<dbReference type="AlphaFoldDB" id="A0A814ERX5"/>
<dbReference type="EMBL" id="CAJNOU010000362">
    <property type="protein sequence ID" value="CAF0973162.1"/>
    <property type="molecule type" value="Genomic_DNA"/>
</dbReference>
<gene>
    <name evidence="1" type="ORF">SEV965_LOCUS9355</name>
</gene>
<sequence>MQLVNTIDAIGSPIRHMIISTDDTFIVIACDDASVQVKSLVTGSDIHNLEAQIAMTPRCLKTACTRIAFVAQQ</sequence>
<comment type="caution">
    <text evidence="1">The sequence shown here is derived from an EMBL/GenBank/DDBJ whole genome shotgun (WGS) entry which is preliminary data.</text>
</comment>